<dbReference type="SMART" id="SM00086">
    <property type="entry name" value="PAC"/>
    <property type="match status" value="2"/>
</dbReference>
<dbReference type="SMART" id="SM00388">
    <property type="entry name" value="HisKA"/>
    <property type="match status" value="1"/>
</dbReference>
<comment type="catalytic activity">
    <reaction evidence="1">
        <text>ATP + protein L-histidine = ADP + protein N-phospho-L-histidine.</text>
        <dbReference type="EC" id="2.7.13.3"/>
    </reaction>
</comment>
<dbReference type="InterPro" id="IPR000700">
    <property type="entry name" value="PAS-assoc_C"/>
</dbReference>
<dbReference type="SMART" id="SM00448">
    <property type="entry name" value="REC"/>
    <property type="match status" value="1"/>
</dbReference>
<dbReference type="Gene3D" id="1.10.287.130">
    <property type="match status" value="1"/>
</dbReference>
<dbReference type="SUPFAM" id="SSF55874">
    <property type="entry name" value="ATPase domain of HSP90 chaperone/DNA topoisomerase II/histidine kinase"/>
    <property type="match status" value="1"/>
</dbReference>
<dbReference type="EMBL" id="CP001734">
    <property type="protein sequence ID" value="ACV68227.1"/>
    <property type="molecule type" value="Genomic_DNA"/>
</dbReference>
<dbReference type="SUPFAM" id="SSF55785">
    <property type="entry name" value="PYP-like sensor domain (PAS domain)"/>
    <property type="match status" value="2"/>
</dbReference>
<dbReference type="RefSeq" id="WP_015751383.1">
    <property type="nucleotide sequence ID" value="NC_013223.1"/>
</dbReference>
<dbReference type="PROSITE" id="PS50110">
    <property type="entry name" value="RESPONSE_REGULATORY"/>
    <property type="match status" value="1"/>
</dbReference>
<dbReference type="Proteomes" id="UP000001052">
    <property type="component" value="Chromosome"/>
</dbReference>
<feature type="domain" description="Histidine kinase" evidence="10">
    <location>
        <begin position="440"/>
        <end position="664"/>
    </location>
</feature>
<evidence type="ECO:0000256" key="5">
    <source>
        <dbReference type="ARBA" id="ARBA00022741"/>
    </source>
</evidence>
<dbReference type="KEGG" id="drt:Dret_0936"/>
<feature type="domain" description="Response regulatory" evidence="11">
    <location>
        <begin position="687"/>
        <end position="802"/>
    </location>
</feature>
<proteinExistence type="predicted"/>
<evidence type="ECO:0000256" key="8">
    <source>
        <dbReference type="ARBA" id="ARBA00023012"/>
    </source>
</evidence>
<dbReference type="eggNOG" id="COG2203">
    <property type="taxonomic scope" value="Bacteria"/>
</dbReference>
<dbReference type="InterPro" id="IPR036097">
    <property type="entry name" value="HisK_dim/P_sf"/>
</dbReference>
<dbReference type="GO" id="GO:0006355">
    <property type="term" value="P:regulation of DNA-templated transcription"/>
    <property type="evidence" value="ECO:0007669"/>
    <property type="project" value="InterPro"/>
</dbReference>
<organism evidence="14 15">
    <name type="scientific">Desulfohalobium retbaense (strain ATCC 49708 / DSM 5692 / JCM 16813 / HR100)</name>
    <dbReference type="NCBI Taxonomy" id="485915"/>
    <lineage>
        <taxon>Bacteria</taxon>
        <taxon>Pseudomonadati</taxon>
        <taxon>Thermodesulfobacteriota</taxon>
        <taxon>Desulfovibrionia</taxon>
        <taxon>Desulfovibrionales</taxon>
        <taxon>Desulfohalobiaceae</taxon>
        <taxon>Desulfohalobium</taxon>
    </lineage>
</organism>
<dbReference type="InterPro" id="IPR035965">
    <property type="entry name" value="PAS-like_dom_sf"/>
</dbReference>
<feature type="domain" description="PAS" evidence="12">
    <location>
        <begin position="295"/>
        <end position="351"/>
    </location>
</feature>
<dbReference type="InterPro" id="IPR003661">
    <property type="entry name" value="HisK_dim/P_dom"/>
</dbReference>
<dbReference type="PROSITE" id="PS50113">
    <property type="entry name" value="PAC"/>
    <property type="match status" value="1"/>
</dbReference>
<dbReference type="Gene3D" id="3.30.450.20">
    <property type="entry name" value="PAS domain"/>
    <property type="match status" value="2"/>
</dbReference>
<feature type="domain" description="PAS" evidence="12">
    <location>
        <begin position="5"/>
        <end position="59"/>
    </location>
</feature>
<evidence type="ECO:0000256" key="2">
    <source>
        <dbReference type="ARBA" id="ARBA00012438"/>
    </source>
</evidence>
<dbReference type="InterPro" id="IPR000014">
    <property type="entry name" value="PAS"/>
</dbReference>
<evidence type="ECO:0000256" key="7">
    <source>
        <dbReference type="ARBA" id="ARBA00022840"/>
    </source>
</evidence>
<dbReference type="Pfam" id="PF02518">
    <property type="entry name" value="HATPase_c"/>
    <property type="match status" value="1"/>
</dbReference>
<keyword evidence="3 9" id="KW-0597">Phosphoprotein</keyword>
<keyword evidence="6 14" id="KW-0418">Kinase</keyword>
<dbReference type="InterPro" id="IPR004358">
    <property type="entry name" value="Sig_transdc_His_kin-like_C"/>
</dbReference>
<evidence type="ECO:0000256" key="4">
    <source>
        <dbReference type="ARBA" id="ARBA00022679"/>
    </source>
</evidence>
<keyword evidence="8" id="KW-0902">Two-component regulatory system</keyword>
<evidence type="ECO:0000256" key="1">
    <source>
        <dbReference type="ARBA" id="ARBA00000085"/>
    </source>
</evidence>
<dbReference type="HOGENOM" id="CLU_000445_114_51_7"/>
<feature type="modified residue" description="4-aspartylphosphate" evidence="9">
    <location>
        <position position="738"/>
    </location>
</feature>
<name>C8X1D0_DESRD</name>
<dbReference type="Gene3D" id="3.40.50.2300">
    <property type="match status" value="1"/>
</dbReference>
<evidence type="ECO:0000259" key="12">
    <source>
        <dbReference type="PROSITE" id="PS50112"/>
    </source>
</evidence>
<dbReference type="InterPro" id="IPR036890">
    <property type="entry name" value="HATPase_C_sf"/>
</dbReference>
<keyword evidence="5" id="KW-0547">Nucleotide-binding</keyword>
<dbReference type="InterPro" id="IPR003594">
    <property type="entry name" value="HATPase_dom"/>
</dbReference>
<keyword evidence="4" id="KW-0808">Transferase</keyword>
<dbReference type="PANTHER" id="PTHR43065">
    <property type="entry name" value="SENSOR HISTIDINE KINASE"/>
    <property type="match status" value="1"/>
</dbReference>
<dbReference type="InterPro" id="IPR011006">
    <property type="entry name" value="CheY-like_superfamily"/>
</dbReference>
<dbReference type="SMART" id="SM00091">
    <property type="entry name" value="PAS"/>
    <property type="match status" value="2"/>
</dbReference>
<evidence type="ECO:0000259" key="10">
    <source>
        <dbReference type="PROSITE" id="PS50109"/>
    </source>
</evidence>
<evidence type="ECO:0000256" key="9">
    <source>
        <dbReference type="PROSITE-ProRule" id="PRU00169"/>
    </source>
</evidence>
<dbReference type="CDD" id="cd00082">
    <property type="entry name" value="HisKA"/>
    <property type="match status" value="1"/>
</dbReference>
<dbReference type="Pfam" id="PF00512">
    <property type="entry name" value="HisKA"/>
    <property type="match status" value="1"/>
</dbReference>
<dbReference type="eggNOG" id="COG2204">
    <property type="taxonomic scope" value="Bacteria"/>
</dbReference>
<dbReference type="SUPFAM" id="SSF55781">
    <property type="entry name" value="GAF domain-like"/>
    <property type="match status" value="1"/>
</dbReference>
<evidence type="ECO:0000256" key="3">
    <source>
        <dbReference type="ARBA" id="ARBA00022553"/>
    </source>
</evidence>
<evidence type="ECO:0000313" key="14">
    <source>
        <dbReference type="EMBL" id="ACV68227.1"/>
    </source>
</evidence>
<gene>
    <name evidence="14" type="ordered locus">Dret_0936</name>
</gene>
<dbReference type="SUPFAM" id="SSF52172">
    <property type="entry name" value="CheY-like"/>
    <property type="match status" value="1"/>
</dbReference>
<reference evidence="15" key="1">
    <citation type="submission" date="2009-09" db="EMBL/GenBank/DDBJ databases">
        <title>The complete chromosome of Desulfohalobium retbaense DSM 5692.</title>
        <authorList>
            <consortium name="US DOE Joint Genome Institute (JGI-PGF)"/>
            <person name="Lucas S."/>
            <person name="Copeland A."/>
            <person name="Lapidus A."/>
            <person name="Glavina del Rio T."/>
            <person name="Dalin E."/>
            <person name="Tice H."/>
            <person name="Bruce D."/>
            <person name="Goodwin L."/>
            <person name="Pitluck S."/>
            <person name="Kyrpides N."/>
            <person name="Mavromatis K."/>
            <person name="Ivanova N."/>
            <person name="Mikhailova N."/>
            <person name="Munk A.C."/>
            <person name="Brettin T."/>
            <person name="Detter J.C."/>
            <person name="Han C."/>
            <person name="Tapia R."/>
            <person name="Larimer F."/>
            <person name="Land M."/>
            <person name="Hauser L."/>
            <person name="Markowitz V."/>
            <person name="Cheng J.-F."/>
            <person name="Hugenholtz P."/>
            <person name="Woyke T."/>
            <person name="Wu D."/>
            <person name="Spring S."/>
            <person name="Klenk H.-P."/>
            <person name="Eisen J.A."/>
        </authorList>
    </citation>
    <scope>NUCLEOTIDE SEQUENCE [LARGE SCALE GENOMIC DNA]</scope>
    <source>
        <strain evidence="15">DSM 5692</strain>
    </source>
</reference>
<keyword evidence="7" id="KW-0067">ATP-binding</keyword>
<dbReference type="PROSITE" id="PS50112">
    <property type="entry name" value="PAS"/>
    <property type="match status" value="2"/>
</dbReference>
<dbReference type="Gene3D" id="3.30.565.10">
    <property type="entry name" value="Histidine kinase-like ATPase, C-terminal domain"/>
    <property type="match status" value="1"/>
</dbReference>
<dbReference type="InterPro" id="IPR005467">
    <property type="entry name" value="His_kinase_dom"/>
</dbReference>
<evidence type="ECO:0000259" key="13">
    <source>
        <dbReference type="PROSITE" id="PS50113"/>
    </source>
</evidence>
<dbReference type="InterPro" id="IPR001789">
    <property type="entry name" value="Sig_transdc_resp-reg_receiver"/>
</dbReference>
<dbReference type="EC" id="2.7.13.3" evidence="2"/>
<dbReference type="CDD" id="cd00130">
    <property type="entry name" value="PAS"/>
    <property type="match status" value="2"/>
</dbReference>
<dbReference type="NCBIfam" id="TIGR00229">
    <property type="entry name" value="sensory_box"/>
    <property type="match status" value="2"/>
</dbReference>
<dbReference type="InterPro" id="IPR001610">
    <property type="entry name" value="PAC"/>
</dbReference>
<dbReference type="AlphaFoldDB" id="C8X1D0"/>
<dbReference type="Pfam" id="PF00989">
    <property type="entry name" value="PAS"/>
    <property type="match status" value="1"/>
</dbReference>
<dbReference type="SMART" id="SM00387">
    <property type="entry name" value="HATPase_c"/>
    <property type="match status" value="1"/>
</dbReference>
<reference evidence="14 15" key="2">
    <citation type="journal article" date="2010" name="Stand. Genomic Sci.">
        <title>Complete genome sequence of Desulfohalobium retbaense type strain (HR(100)).</title>
        <authorList>
            <person name="Spring S."/>
            <person name="Nolan M."/>
            <person name="Lapidus A."/>
            <person name="Glavina Del Rio T."/>
            <person name="Copeland A."/>
            <person name="Tice H."/>
            <person name="Cheng J.F."/>
            <person name="Lucas S."/>
            <person name="Land M."/>
            <person name="Chen F."/>
            <person name="Bruce D."/>
            <person name="Goodwin L."/>
            <person name="Pitluck S."/>
            <person name="Ivanova N."/>
            <person name="Mavromatis K."/>
            <person name="Mikhailova N."/>
            <person name="Pati A."/>
            <person name="Chen A."/>
            <person name="Palaniappan K."/>
            <person name="Hauser L."/>
            <person name="Chang Y.J."/>
            <person name="Jeffries C.D."/>
            <person name="Munk C."/>
            <person name="Kiss H."/>
            <person name="Chain P."/>
            <person name="Han C."/>
            <person name="Brettin T."/>
            <person name="Detter J.C."/>
            <person name="Schuler E."/>
            <person name="Goker M."/>
            <person name="Rohde M."/>
            <person name="Bristow J."/>
            <person name="Eisen J.A."/>
            <person name="Markowitz V."/>
            <person name="Hugenholtz P."/>
            <person name="Kyrpides N.C."/>
            <person name="Klenk H.P."/>
        </authorList>
    </citation>
    <scope>NUCLEOTIDE SEQUENCE [LARGE SCALE GENOMIC DNA]</scope>
    <source>
        <strain evidence="14 15">DSM 5692</strain>
    </source>
</reference>
<dbReference type="eggNOG" id="COG4191">
    <property type="taxonomic scope" value="Bacteria"/>
</dbReference>
<protein>
    <recommendedName>
        <fullName evidence="2">histidine kinase</fullName>
        <ecNumber evidence="2">2.7.13.3</ecNumber>
    </recommendedName>
</protein>
<evidence type="ECO:0000259" key="11">
    <source>
        <dbReference type="PROSITE" id="PS50110"/>
    </source>
</evidence>
<dbReference type="STRING" id="485915.Dret_0936"/>
<evidence type="ECO:0000313" key="15">
    <source>
        <dbReference type="Proteomes" id="UP000001052"/>
    </source>
</evidence>
<dbReference type="Pfam" id="PF13426">
    <property type="entry name" value="PAS_9"/>
    <property type="match status" value="1"/>
</dbReference>
<dbReference type="OrthoDB" id="5523766at2"/>
<evidence type="ECO:0000256" key="6">
    <source>
        <dbReference type="ARBA" id="ARBA00022777"/>
    </source>
</evidence>
<keyword evidence="15" id="KW-1185">Reference proteome</keyword>
<dbReference type="GO" id="GO:0005524">
    <property type="term" value="F:ATP binding"/>
    <property type="evidence" value="ECO:0007669"/>
    <property type="project" value="UniProtKB-KW"/>
</dbReference>
<dbReference type="GO" id="GO:0000155">
    <property type="term" value="F:phosphorelay sensor kinase activity"/>
    <property type="evidence" value="ECO:0007669"/>
    <property type="project" value="InterPro"/>
</dbReference>
<dbReference type="PANTHER" id="PTHR43065:SF42">
    <property type="entry name" value="TWO-COMPONENT SENSOR PPRA"/>
    <property type="match status" value="1"/>
</dbReference>
<dbReference type="SUPFAM" id="SSF47384">
    <property type="entry name" value="Homodimeric domain of signal transducing histidine kinase"/>
    <property type="match status" value="1"/>
</dbReference>
<dbReference type="InterPro" id="IPR013767">
    <property type="entry name" value="PAS_fold"/>
</dbReference>
<accession>C8X1D0</accession>
<dbReference type="Pfam" id="PF00072">
    <property type="entry name" value="Response_reg"/>
    <property type="match status" value="1"/>
</dbReference>
<dbReference type="PRINTS" id="PR00344">
    <property type="entry name" value="BCTRLSENSOR"/>
</dbReference>
<sequence length="803" mass="89773">MPHSDENKWESMFTYAPLPYQSLDCDGNFLDFNSAFMNVLGYEKNDLIGRNFSELLHPDWVEHFKENFPRFKAVGEILGVEFEMIKKDGSSILVHFHGKIQHNELGEFERTHCIFQDVSSQRAAEIALRRSEERFAQINKVLLELGTDYKKNIHNLTALAGQMLGGTCALYNRLEGDLLCSVGQWKTPVDYDPCDFPEGHICYDVIYQQKDDVLVIEDLPRSIYAQTDPNVNKYNLQTYVGKCVFCSDDPVGSLCVVFQSPLAPSDNDKRFLSTIAAAISREEGRHQAEQAVQASNELISSILRSAPVGIGLVDRDRTIVEVNDRLCAMTGYTKEELLHQHASVFYPSNDEFERVGNIKYEQLHGEGYGNVEAIWQRKDTSLIHVRLTSTLLDPQDPSRGVTFSALNISGEKLAKEEQAKLQAQLAQSNKMESLGRLAGGIAHDFNNVLHVISGNLEMMALRSNSQQAVGLNRIQTIQKSIDRASQLVQQMLLFSRKAESYKQSVDLNEEVEQTLHILERSVPKMISIETFLPDGLPPISADPVQVEQVLLNLGSNAEAAMPAGGRFIVETSDIFLDHDFVRMHTEAKEGRYICLSVSDTGHGMDDKTLNHVFDPFFTTKEIGKGTGLGLASVYGIVRAHDGFIRCYSEPGKGTTFHIYWPVVSTQKDGAKQKGQMSHQDLESGEETILIVDDEKDILELTAEALEIQGYTVYMAENGEQALAMYSKYEESIDLVILDLNMPGMGGASCLRQLKKLQPSIKVILASGYSAHGQAQEIADRASAFIGKPYHLRELLKTIRRVIS</sequence>
<feature type="domain" description="PAC" evidence="13">
    <location>
        <begin position="78"/>
        <end position="130"/>
    </location>
</feature>
<dbReference type="PROSITE" id="PS50109">
    <property type="entry name" value="HIS_KIN"/>
    <property type="match status" value="1"/>
</dbReference>